<dbReference type="GO" id="GO:0004325">
    <property type="term" value="F:ferrochelatase activity"/>
    <property type="evidence" value="ECO:0007669"/>
    <property type="project" value="InterPro"/>
</dbReference>
<dbReference type="Proteomes" id="UP000184211">
    <property type="component" value="Unassembled WGS sequence"/>
</dbReference>
<dbReference type="SUPFAM" id="SSF75615">
    <property type="entry name" value="Siroheme synthase middle domains-like"/>
    <property type="match status" value="1"/>
</dbReference>
<dbReference type="InterPro" id="IPR036291">
    <property type="entry name" value="NAD(P)-bd_dom_sf"/>
</dbReference>
<accession>A0A1M5PPS0</accession>
<dbReference type="Pfam" id="PF13241">
    <property type="entry name" value="NAD_binding_7"/>
    <property type="match status" value="1"/>
</dbReference>
<protein>
    <recommendedName>
        <fullName evidence="2">precorrin-2 dehydrogenase</fullName>
        <ecNumber evidence="2">1.3.1.76</ecNumber>
    </recommendedName>
</protein>
<comment type="pathway">
    <text evidence="1">Porphyrin-containing compound metabolism; siroheme biosynthesis; sirohydrochlorin from precorrin-2: step 1/1.</text>
</comment>
<dbReference type="EC" id="1.3.1.76" evidence="2"/>
<evidence type="ECO:0000256" key="3">
    <source>
        <dbReference type="ARBA" id="ARBA00023002"/>
    </source>
</evidence>
<dbReference type="Gene3D" id="3.40.1010.10">
    <property type="entry name" value="Cobalt-precorrin-4 Transmethylase, Domain 1"/>
    <property type="match status" value="1"/>
</dbReference>
<dbReference type="InterPro" id="IPR037115">
    <property type="entry name" value="Sirohaem_synt_dimer_dom_sf"/>
</dbReference>
<dbReference type="InterPro" id="IPR014777">
    <property type="entry name" value="4pyrrole_Mease_sub1"/>
</dbReference>
<feature type="domain" description="Sirohaem synthase dimerisation" evidence="7">
    <location>
        <begin position="150"/>
        <end position="204"/>
    </location>
</feature>
<dbReference type="GO" id="GO:0043115">
    <property type="term" value="F:precorrin-2 dehydrogenase activity"/>
    <property type="evidence" value="ECO:0007669"/>
    <property type="project" value="UniProtKB-EC"/>
</dbReference>
<dbReference type="GO" id="GO:0019354">
    <property type="term" value="P:siroheme biosynthetic process"/>
    <property type="evidence" value="ECO:0007669"/>
    <property type="project" value="UniProtKB-UniPathway"/>
</dbReference>
<evidence type="ECO:0000256" key="2">
    <source>
        <dbReference type="ARBA" id="ARBA00012400"/>
    </source>
</evidence>
<dbReference type="InterPro" id="IPR028161">
    <property type="entry name" value="Met8-like"/>
</dbReference>
<dbReference type="UniPathway" id="UPA00262">
    <property type="reaction ID" value="UER00222"/>
</dbReference>
<gene>
    <name evidence="8" type="ORF">SAMN04488044_1878</name>
</gene>
<evidence type="ECO:0000256" key="4">
    <source>
        <dbReference type="ARBA" id="ARBA00023027"/>
    </source>
</evidence>
<dbReference type="NCBIfam" id="TIGR01470">
    <property type="entry name" value="cysG_Nterm"/>
    <property type="match status" value="1"/>
</dbReference>
<keyword evidence="4" id="KW-0520">NAD</keyword>
<dbReference type="SUPFAM" id="SSF51735">
    <property type="entry name" value="NAD(P)-binding Rossmann-fold domains"/>
    <property type="match status" value="1"/>
</dbReference>
<keyword evidence="5" id="KW-0627">Porphyrin biosynthesis</keyword>
<dbReference type="InterPro" id="IPR019478">
    <property type="entry name" value="Sirohaem_synthase_dimer_dom"/>
</dbReference>
<dbReference type="PANTHER" id="PTHR35330">
    <property type="entry name" value="SIROHEME BIOSYNTHESIS PROTEIN MET8"/>
    <property type="match status" value="1"/>
</dbReference>
<evidence type="ECO:0000313" key="9">
    <source>
        <dbReference type="Proteomes" id="UP000184211"/>
    </source>
</evidence>
<sequence length="339" mass="35922">MRAFPMFIKTTGRKVVVVGGAENSAQKVRLLAKTDAQIVVCASELNAELRQKMDAGRLTQHTGRVGPVEFAGAAMVFVATGCAGADVAYRDLAKQAGPLVNVVDRPELCDMTTPSIVDRTPVVVAIGTEGTAPVLARLIKTRIEGLLEPNLGRLAALAGRLRPAVDRSFAGQQRAFWSWVFTGAPMAKFRARDEGGAAQEIEASIRNRVLPETNGLHPIDVIETGAESADLLTMRAVAKLQEADVLFHEAAVGKDVLELPRRDADRIAIGDGAAQQKDAAQSILQQQSSGARVAVLVTEANDFANALANAAPTSAQVQIIVHRQGRASETVPAIQAIAE</sequence>
<dbReference type="Gene3D" id="3.40.50.720">
    <property type="entry name" value="NAD(P)-binding Rossmann-like Domain"/>
    <property type="match status" value="1"/>
</dbReference>
<dbReference type="Gene3D" id="3.30.160.110">
    <property type="entry name" value="Siroheme synthase, domain 2"/>
    <property type="match status" value="1"/>
</dbReference>
<dbReference type="GO" id="GO:0008168">
    <property type="term" value="F:methyltransferase activity"/>
    <property type="evidence" value="ECO:0007669"/>
    <property type="project" value="InterPro"/>
</dbReference>
<keyword evidence="3" id="KW-0560">Oxidoreductase</keyword>
<dbReference type="PANTHER" id="PTHR35330:SF1">
    <property type="entry name" value="SIROHEME BIOSYNTHESIS PROTEIN MET8"/>
    <property type="match status" value="1"/>
</dbReference>
<proteinExistence type="predicted"/>
<name>A0A1M5PPS0_9RHOB</name>
<reference evidence="9" key="1">
    <citation type="submission" date="2016-11" db="EMBL/GenBank/DDBJ databases">
        <authorList>
            <person name="Varghese N."/>
            <person name="Submissions S."/>
        </authorList>
    </citation>
    <scope>NUCLEOTIDE SEQUENCE [LARGE SCALE GENOMIC DNA]</scope>
    <source>
        <strain evidence="9">DSM 28223</strain>
    </source>
</reference>
<dbReference type="InterPro" id="IPR006367">
    <property type="entry name" value="Sirohaem_synthase_N"/>
</dbReference>
<evidence type="ECO:0000256" key="1">
    <source>
        <dbReference type="ARBA" id="ARBA00005010"/>
    </source>
</evidence>
<keyword evidence="9" id="KW-1185">Reference proteome</keyword>
<dbReference type="AlphaFoldDB" id="A0A1M5PPS0"/>
<dbReference type="STRING" id="870908.SAMN04488044_1878"/>
<organism evidence="8 9">
    <name type="scientific">Cognatishimia maritima</name>
    <dbReference type="NCBI Taxonomy" id="870908"/>
    <lineage>
        <taxon>Bacteria</taxon>
        <taxon>Pseudomonadati</taxon>
        <taxon>Pseudomonadota</taxon>
        <taxon>Alphaproteobacteria</taxon>
        <taxon>Rhodobacterales</taxon>
        <taxon>Paracoccaceae</taxon>
        <taxon>Cognatishimia</taxon>
    </lineage>
</organism>
<dbReference type="EMBL" id="FQWM01000002">
    <property type="protein sequence ID" value="SHH03263.1"/>
    <property type="molecule type" value="Genomic_DNA"/>
</dbReference>
<dbReference type="InterPro" id="IPR035996">
    <property type="entry name" value="4pyrrol_Methylase_sf"/>
</dbReference>
<dbReference type="SUPFAM" id="SSF53790">
    <property type="entry name" value="Tetrapyrrole methylase"/>
    <property type="match status" value="1"/>
</dbReference>
<dbReference type="Pfam" id="PF10414">
    <property type="entry name" value="CysG_dimeriser"/>
    <property type="match status" value="1"/>
</dbReference>
<evidence type="ECO:0000256" key="5">
    <source>
        <dbReference type="ARBA" id="ARBA00023244"/>
    </source>
</evidence>
<evidence type="ECO:0000259" key="7">
    <source>
        <dbReference type="Pfam" id="PF10414"/>
    </source>
</evidence>
<dbReference type="Gene3D" id="1.10.8.210">
    <property type="entry name" value="Sirohaem synthase, dimerisation domain"/>
    <property type="match status" value="1"/>
</dbReference>
<evidence type="ECO:0000313" key="8">
    <source>
        <dbReference type="EMBL" id="SHH03263.1"/>
    </source>
</evidence>
<evidence type="ECO:0000256" key="6">
    <source>
        <dbReference type="ARBA" id="ARBA00047561"/>
    </source>
</evidence>
<comment type="catalytic activity">
    <reaction evidence="6">
        <text>precorrin-2 + NAD(+) = sirohydrochlorin + NADH + 2 H(+)</text>
        <dbReference type="Rhea" id="RHEA:15613"/>
        <dbReference type="ChEBI" id="CHEBI:15378"/>
        <dbReference type="ChEBI" id="CHEBI:57540"/>
        <dbReference type="ChEBI" id="CHEBI:57945"/>
        <dbReference type="ChEBI" id="CHEBI:58351"/>
        <dbReference type="ChEBI" id="CHEBI:58827"/>
        <dbReference type="EC" id="1.3.1.76"/>
    </reaction>
</comment>